<feature type="chain" id="PRO_5012105528" description="Secretion system C-terminal sorting domain-containing protein" evidence="1">
    <location>
        <begin position="25"/>
        <end position="806"/>
    </location>
</feature>
<feature type="signal peptide" evidence="1">
    <location>
        <begin position="1"/>
        <end position="24"/>
    </location>
</feature>
<dbReference type="AlphaFoldDB" id="A0A243WJ66"/>
<sequence>MTNFYRYWLLLVAFISLGALPSQAQYTWSNATNFAPYTQNFNTLAGTVTFANNSTLTGVYAQAEFPGNPNPFIAQFNPTAIQANDGSNTAAQYYHFGTSGNTDRAFGGIASTDYSNGTGHVGIRLKNSSTTTIRTLDIVYAMEHWYNSGRVDGARVDVSYQKSAVGGTITTLFNTSGTWISIPDLGVNAPSTATVIASRDGNSSANRRVRQATLSSIDLAPNQEIMIRWSYVLNNTTNGNGLSIDDVTIAAFSNIFYSKTDGDLDKTSTWSSSADGKDALPTGFSFSLPNAVYYVQGNTSGSNSASLSRINGTNNASTTSAWTVDGANSRIVVGVPGATVATRLYLHDNDNINGRIDVENNATLAIQQPNYTFSLGQLDNASTVEYTNPANMNIQVAAYGNLQLSGAGTRNLLGSTLVNGNLIFNPTAALTMVLGESNLTIQRGGQIQGASNAAFVVTNGKGQLRQSVTNNGMDVPFPVGSSATSYTPAFLQQPSSTTARNEDVFSVRVADGMYARYDATESGTGTAVTNQNVKKTWFVSEEVMGNSNITMGLQWNNADEVTGFTRNSAYVSHYLATRSSAYFDKPSELGGIAAGTVANSYRVNRNSITSFSPFSVSSRPDMPLPVELSAFSARRLGTAVVCRWTTASEKNSAKFIIERSADGRDFQAIGTVAAAGTSTAMHTYSFTDQQPLAGVAYYRLRQVDEDATESFSPVVTVAGCAQCLADNVLITPNPSSGLFELYTNLESIIVSGTVRNAIGKTIVTLDQQVPVGPQRLLLDLTQQPAGVYLMQLQTSSGSFVRKIVKQ</sequence>
<keyword evidence="3" id="KW-1185">Reference proteome</keyword>
<dbReference type="InterPro" id="IPR026444">
    <property type="entry name" value="Secre_tail"/>
</dbReference>
<dbReference type="Proteomes" id="UP000194873">
    <property type="component" value="Unassembled WGS sequence"/>
</dbReference>
<dbReference type="RefSeq" id="WP_086592199.1">
    <property type="nucleotide sequence ID" value="NZ_MTSE01000001.1"/>
</dbReference>
<proteinExistence type="predicted"/>
<evidence type="ECO:0008006" key="4">
    <source>
        <dbReference type="Google" id="ProtNLM"/>
    </source>
</evidence>
<reference evidence="2 3" key="1">
    <citation type="submission" date="2017-01" db="EMBL/GenBank/DDBJ databases">
        <title>A new Hymenobacter.</title>
        <authorList>
            <person name="Liang Y."/>
            <person name="Feng F."/>
        </authorList>
    </citation>
    <scope>NUCLEOTIDE SEQUENCE [LARGE SCALE GENOMIC DNA]</scope>
    <source>
        <strain evidence="2">MIMBbqt21</strain>
    </source>
</reference>
<dbReference type="NCBIfam" id="TIGR04183">
    <property type="entry name" value="Por_Secre_tail"/>
    <property type="match status" value="1"/>
</dbReference>
<name>A0A243WJ66_9BACT</name>
<protein>
    <recommendedName>
        <fullName evidence="4">Secretion system C-terminal sorting domain-containing protein</fullName>
    </recommendedName>
</protein>
<comment type="caution">
    <text evidence="2">The sequence shown here is derived from an EMBL/GenBank/DDBJ whole genome shotgun (WGS) entry which is preliminary data.</text>
</comment>
<accession>A0A243WJ66</accession>
<evidence type="ECO:0000256" key="1">
    <source>
        <dbReference type="SAM" id="SignalP"/>
    </source>
</evidence>
<organism evidence="2 3">
    <name type="scientific">Hymenobacter crusticola</name>
    <dbReference type="NCBI Taxonomy" id="1770526"/>
    <lineage>
        <taxon>Bacteria</taxon>
        <taxon>Pseudomonadati</taxon>
        <taxon>Bacteroidota</taxon>
        <taxon>Cytophagia</taxon>
        <taxon>Cytophagales</taxon>
        <taxon>Hymenobacteraceae</taxon>
        <taxon>Hymenobacter</taxon>
    </lineage>
</organism>
<gene>
    <name evidence="2" type="ORF">BXP70_01315</name>
</gene>
<evidence type="ECO:0000313" key="2">
    <source>
        <dbReference type="EMBL" id="OUJ75953.1"/>
    </source>
</evidence>
<evidence type="ECO:0000313" key="3">
    <source>
        <dbReference type="Proteomes" id="UP000194873"/>
    </source>
</evidence>
<keyword evidence="1" id="KW-0732">Signal</keyword>
<dbReference type="EMBL" id="MTSE01000001">
    <property type="protein sequence ID" value="OUJ75953.1"/>
    <property type="molecule type" value="Genomic_DNA"/>
</dbReference>
<dbReference type="OrthoDB" id="927019at2"/>